<name>A0ABT7PNY4_9BACT</name>
<dbReference type="EMBL" id="JASZZN010000019">
    <property type="protein sequence ID" value="MDM4018198.1"/>
    <property type="molecule type" value="Genomic_DNA"/>
</dbReference>
<protein>
    <submittedName>
        <fullName evidence="4">Fatty acid desaturase</fullName>
        <ecNumber evidence="4">1.14.19.-</ecNumber>
    </submittedName>
</protein>
<keyword evidence="2" id="KW-0472">Membrane</keyword>
<feature type="domain" description="Fatty acid desaturase" evidence="3">
    <location>
        <begin position="128"/>
        <end position="365"/>
    </location>
</feature>
<evidence type="ECO:0000256" key="2">
    <source>
        <dbReference type="SAM" id="Phobius"/>
    </source>
</evidence>
<proteinExistence type="predicted"/>
<feature type="region of interest" description="Disordered" evidence="1">
    <location>
        <begin position="1"/>
        <end position="25"/>
    </location>
</feature>
<feature type="transmembrane region" description="Helical" evidence="2">
    <location>
        <begin position="240"/>
        <end position="260"/>
    </location>
</feature>
<keyword evidence="2" id="KW-1133">Transmembrane helix</keyword>
<dbReference type="GO" id="GO:0016491">
    <property type="term" value="F:oxidoreductase activity"/>
    <property type="evidence" value="ECO:0007669"/>
    <property type="project" value="UniProtKB-KW"/>
</dbReference>
<evidence type="ECO:0000259" key="3">
    <source>
        <dbReference type="Pfam" id="PF00487"/>
    </source>
</evidence>
<gene>
    <name evidence="4" type="ORF">QTN89_22300</name>
</gene>
<dbReference type="Pfam" id="PF00487">
    <property type="entry name" value="FA_desaturase"/>
    <property type="match status" value="1"/>
</dbReference>
<evidence type="ECO:0000313" key="4">
    <source>
        <dbReference type="EMBL" id="MDM4018198.1"/>
    </source>
</evidence>
<dbReference type="EC" id="1.14.19.-" evidence="4"/>
<sequence>MQTSVKKGGVDDVGPVPVRKDCGTKRSPRCKGCKRKRNPRLEASPVGVVREEWKDRFPAWMQFFLTWLIGCPFKGQRPLIANKPWWLAVAIPVAILALGLATAFACVMIGGEAMVLLPIAWLMEVHGARTLQVHICHQGVHGNLTGISWLDQLIVEVVSTLLLIQSEEDYRNDHCGTHHPALASSEDPDRQFTVEIMGLQPGRSVAQNLVAFFGSMLSPKIHAIFAIGRVRSNLTTNSRIRRLAALAWIAFVAVIVAMFIGPIEFILTVFIPLVILYSLSAMCQFVTEHFWVTTRLPGQSAKEHNNALLINRHLGDPLPSTDCTGVDWLWQWSLWWMRLWFYHLPFRVGVLVGDLPVHGSHHMWPKESRWTEALYSFRERSEASGKTPTEFVGGYFALLHQVLESFATEKRQTASATRNLDLSEAIKVANGM</sequence>
<comment type="caution">
    <text evidence="4">The sequence shown here is derived from an EMBL/GenBank/DDBJ whole genome shotgun (WGS) entry which is preliminary data.</text>
</comment>
<keyword evidence="4" id="KW-0560">Oxidoreductase</keyword>
<dbReference type="Proteomes" id="UP001239462">
    <property type="component" value="Unassembled WGS sequence"/>
</dbReference>
<dbReference type="InterPro" id="IPR005804">
    <property type="entry name" value="FA_desaturase_dom"/>
</dbReference>
<evidence type="ECO:0000313" key="5">
    <source>
        <dbReference type="Proteomes" id="UP001239462"/>
    </source>
</evidence>
<keyword evidence="2" id="KW-0812">Transmembrane</keyword>
<dbReference type="RefSeq" id="WP_289165889.1">
    <property type="nucleotide sequence ID" value="NZ_JASZZN010000019.1"/>
</dbReference>
<accession>A0ABT7PNY4</accession>
<reference evidence="4 5" key="1">
    <citation type="submission" date="2023-06" db="EMBL/GenBank/DDBJ databases">
        <title>Roseiconus lacunae JC819 isolated from Gulf of Mannar region, Tamil Nadu.</title>
        <authorList>
            <person name="Pk S."/>
            <person name="Ch S."/>
            <person name="Ch V.R."/>
        </authorList>
    </citation>
    <scope>NUCLEOTIDE SEQUENCE [LARGE SCALE GENOMIC DNA]</scope>
    <source>
        <strain evidence="4 5">JC819</strain>
    </source>
</reference>
<organism evidence="4 5">
    <name type="scientific">Roseiconus lacunae</name>
    <dbReference type="NCBI Taxonomy" id="2605694"/>
    <lineage>
        <taxon>Bacteria</taxon>
        <taxon>Pseudomonadati</taxon>
        <taxon>Planctomycetota</taxon>
        <taxon>Planctomycetia</taxon>
        <taxon>Pirellulales</taxon>
        <taxon>Pirellulaceae</taxon>
        <taxon>Roseiconus</taxon>
    </lineage>
</organism>
<evidence type="ECO:0000256" key="1">
    <source>
        <dbReference type="SAM" id="MobiDB-lite"/>
    </source>
</evidence>
<feature type="transmembrane region" description="Helical" evidence="2">
    <location>
        <begin position="85"/>
        <end position="111"/>
    </location>
</feature>
<feature type="transmembrane region" description="Helical" evidence="2">
    <location>
        <begin position="266"/>
        <end position="286"/>
    </location>
</feature>
<keyword evidence="5" id="KW-1185">Reference proteome</keyword>